<proteinExistence type="predicted"/>
<accession>A0A2H1E5I0</accession>
<dbReference type="GeneID" id="47721687"/>
<reference evidence="1 2" key="1">
    <citation type="submission" date="2016-11" db="EMBL/GenBank/DDBJ databases">
        <authorList>
            <person name="Jaros S."/>
            <person name="Januszkiewicz K."/>
            <person name="Wedrychowicz H."/>
        </authorList>
    </citation>
    <scope>NUCLEOTIDE SEQUENCE [LARGE SCALE GENOMIC DNA]</scope>
    <source>
        <strain evidence="1">NCIMB 2154T</strain>
    </source>
</reference>
<dbReference type="KEGG" id="tmar:MARIT_0077"/>
<name>A0A2H1E5I0_9FLAO</name>
<keyword evidence="2" id="KW-1185">Reference proteome</keyword>
<gene>
    <name evidence="1" type="ORF">MARIT_0077</name>
</gene>
<evidence type="ECO:0000313" key="2">
    <source>
        <dbReference type="Proteomes" id="UP000231564"/>
    </source>
</evidence>
<protein>
    <submittedName>
        <fullName evidence="1">Uncharacterized protein</fullName>
    </submittedName>
</protein>
<dbReference type="Proteomes" id="UP000231564">
    <property type="component" value="Chromosome MARIT"/>
</dbReference>
<dbReference type="EMBL" id="LT634361">
    <property type="protein sequence ID" value="SFZ79998.1"/>
    <property type="molecule type" value="Genomic_DNA"/>
</dbReference>
<dbReference type="RefSeq" id="WP_100210483.1">
    <property type="nucleotide sequence ID" value="NZ_CP138495.1"/>
</dbReference>
<sequence length="177" mass="21306">MEIFKKEIKFDNLAEVYVGFKLGIINVDEVLNLIENDKVEDFEANDYSRLIINRETNIKFKSEFEEITNRIIKEQNLVEKRDLVDQYFLLPTITRIWELECLLRKVNGYNTVPNYKTLVLEGVYELFYFFDYPSEWSLNKFILYSMNDNGKSLNQDELYENLLSFVNKEVNYFINRK</sequence>
<evidence type="ECO:0000313" key="1">
    <source>
        <dbReference type="EMBL" id="SFZ79998.1"/>
    </source>
</evidence>
<dbReference type="AlphaFoldDB" id="A0A2H1E5I0"/>
<organism evidence="1 2">
    <name type="scientific">Tenacibaculum maritimum NCIMB 2154</name>
    <dbReference type="NCBI Taxonomy" id="1349785"/>
    <lineage>
        <taxon>Bacteria</taxon>
        <taxon>Pseudomonadati</taxon>
        <taxon>Bacteroidota</taxon>
        <taxon>Flavobacteriia</taxon>
        <taxon>Flavobacteriales</taxon>
        <taxon>Flavobacteriaceae</taxon>
        <taxon>Tenacibaculum</taxon>
    </lineage>
</organism>